<dbReference type="EMBL" id="JANDHW010000001">
    <property type="protein sequence ID" value="MCP9610661.1"/>
    <property type="molecule type" value="Genomic_DNA"/>
</dbReference>
<comment type="caution">
    <text evidence="1">The sequence shown here is derived from an EMBL/GenBank/DDBJ whole genome shotgun (WGS) entry which is preliminary data.</text>
</comment>
<dbReference type="Gene3D" id="3.40.50.150">
    <property type="entry name" value="Vaccinia Virus protein VP39"/>
    <property type="match status" value="1"/>
</dbReference>
<sequence length="282" mass="32106">MPYTHFGKPADVWKHLALCEILNFEKPKTYIETNSAYADYLLDNSPERKLGIFHFIEKTTNNPVLSKSIYYRQEKPALIRQKYLGSPGLAINILSELCNTFIFFDIEKNALKNIDELAKSLHIQNKINLNNRDSLSGIDEWLPQTSSTSLIHIDPYEIDRDGISGKTYLDIFIEAAKRKAKCLLWYGFNTLNEKQRLNKYILSGLSGLSGCHLHCIELIMKNIGKDTPTCNPGISGSGLLSCNLSEKSLSAIDSYSMQMVDIYENTRYKGNRADIYMEKIID</sequence>
<proteinExistence type="predicted"/>
<dbReference type="InterPro" id="IPR029063">
    <property type="entry name" value="SAM-dependent_MTases_sf"/>
</dbReference>
<evidence type="ECO:0000313" key="2">
    <source>
        <dbReference type="Proteomes" id="UP001205603"/>
    </source>
</evidence>
<protein>
    <submittedName>
        <fullName evidence="1">Uncharacterized protein</fullName>
    </submittedName>
</protein>
<reference evidence="1 2" key="1">
    <citation type="submission" date="2022-07" db="EMBL/GenBank/DDBJ databases">
        <title>Fecal culturing of patients with breast cancer.</title>
        <authorList>
            <person name="Teng N.M.Y."/>
            <person name="Kiu R."/>
            <person name="Evans R."/>
            <person name="Baker D.J."/>
            <person name="Zenner C."/>
            <person name="Robinson S.D."/>
            <person name="Hall L.J."/>
        </authorList>
    </citation>
    <scope>NUCLEOTIDE SEQUENCE [LARGE SCALE GENOMIC DNA]</scope>
    <source>
        <strain evidence="1 2">LH1063</strain>
    </source>
</reference>
<keyword evidence="2" id="KW-1185">Reference proteome</keyword>
<dbReference type="Proteomes" id="UP001205603">
    <property type="component" value="Unassembled WGS sequence"/>
</dbReference>
<evidence type="ECO:0000313" key="1">
    <source>
        <dbReference type="EMBL" id="MCP9610661.1"/>
    </source>
</evidence>
<dbReference type="SUPFAM" id="SSF53335">
    <property type="entry name" value="S-adenosyl-L-methionine-dependent methyltransferases"/>
    <property type="match status" value="1"/>
</dbReference>
<accession>A0ABT1MFK7</accession>
<dbReference type="RefSeq" id="WP_255025199.1">
    <property type="nucleotide sequence ID" value="NZ_JANDHW010000001.1"/>
</dbReference>
<name>A0ABT1MFK7_9BACT</name>
<gene>
    <name evidence="1" type="ORF">NMU02_00950</name>
</gene>
<organism evidence="1 2">
    <name type="scientific">Coprobacter tertius</name>
    <dbReference type="NCBI Taxonomy" id="2944915"/>
    <lineage>
        <taxon>Bacteria</taxon>
        <taxon>Pseudomonadati</taxon>
        <taxon>Bacteroidota</taxon>
        <taxon>Bacteroidia</taxon>
        <taxon>Bacteroidales</taxon>
        <taxon>Barnesiellaceae</taxon>
        <taxon>Coprobacter</taxon>
    </lineage>
</organism>